<accession>A0A6J4I4V6</accession>
<protein>
    <recommendedName>
        <fullName evidence="1">ACT domain-containing protein</fullName>
    </recommendedName>
</protein>
<dbReference type="PROSITE" id="PS51671">
    <property type="entry name" value="ACT"/>
    <property type="match status" value="1"/>
</dbReference>
<dbReference type="AlphaFoldDB" id="A0A6J4I4V6"/>
<feature type="non-terminal residue" evidence="2">
    <location>
        <position position="209"/>
    </location>
</feature>
<reference evidence="2" key="1">
    <citation type="submission" date="2020-02" db="EMBL/GenBank/DDBJ databases">
        <authorList>
            <person name="Meier V. D."/>
        </authorList>
    </citation>
    <scope>NUCLEOTIDE SEQUENCE</scope>
    <source>
        <strain evidence="2">AVDCRST_MAG41</strain>
    </source>
</reference>
<dbReference type="SUPFAM" id="SSF55021">
    <property type="entry name" value="ACT-like"/>
    <property type="match status" value="1"/>
</dbReference>
<sequence>MSYLLRVLLPDRPGTLGAVATALGGVGADILSVDVVERSAGVAVDDLIVELPPGKLADTLVSAAVSVPGVTVESIQRYYAGSGEAHRELELLEALASSPDRAAELLVSGAPRIFRAGWAVVVRYDERGPLVEAASPAAPDVDDVDLPWLPLARAQVLDPTARWVPPDWGALGTELAAEPLGDPDRAVLVGRPGGPAWRPAELLRLAHLA</sequence>
<dbReference type="InterPro" id="IPR045865">
    <property type="entry name" value="ACT-like_dom_sf"/>
</dbReference>
<evidence type="ECO:0000313" key="2">
    <source>
        <dbReference type="EMBL" id="CAA9242558.1"/>
    </source>
</evidence>
<evidence type="ECO:0000259" key="1">
    <source>
        <dbReference type="PROSITE" id="PS51671"/>
    </source>
</evidence>
<proteinExistence type="predicted"/>
<dbReference type="EMBL" id="CADCTP010000139">
    <property type="protein sequence ID" value="CAA9242558.1"/>
    <property type="molecule type" value="Genomic_DNA"/>
</dbReference>
<dbReference type="InterPro" id="IPR002912">
    <property type="entry name" value="ACT_dom"/>
</dbReference>
<organism evidence="2">
    <name type="scientific">uncultured Mycobacteriales bacterium</name>
    <dbReference type="NCBI Taxonomy" id="581187"/>
    <lineage>
        <taxon>Bacteria</taxon>
        <taxon>Bacillati</taxon>
        <taxon>Actinomycetota</taxon>
        <taxon>Actinomycetes</taxon>
        <taxon>Mycobacteriales</taxon>
        <taxon>environmental samples</taxon>
    </lineage>
</organism>
<name>A0A6J4I4V6_9ACTN</name>
<gene>
    <name evidence="2" type="ORF">AVDCRST_MAG41-1525</name>
</gene>
<feature type="domain" description="ACT" evidence="1">
    <location>
        <begin position="4"/>
        <end position="80"/>
    </location>
</feature>